<dbReference type="SUPFAM" id="SSF56112">
    <property type="entry name" value="Protein kinase-like (PK-like)"/>
    <property type="match status" value="1"/>
</dbReference>
<dbReference type="GO" id="GO:0043235">
    <property type="term" value="C:receptor complex"/>
    <property type="evidence" value="ECO:0007669"/>
    <property type="project" value="TreeGrafter"/>
</dbReference>
<keyword evidence="4" id="KW-1185">Reference proteome</keyword>
<dbReference type="PANTHER" id="PTHR24416:SF621">
    <property type="entry name" value="TYROSINE KINASE RECEPTOR CAD96CA"/>
    <property type="match status" value="1"/>
</dbReference>
<proteinExistence type="predicted"/>
<evidence type="ECO:0000313" key="3">
    <source>
        <dbReference type="EMBL" id="KNC75086.1"/>
    </source>
</evidence>
<dbReference type="GO" id="GO:0007169">
    <property type="term" value="P:cell surface receptor protein tyrosine kinase signaling pathway"/>
    <property type="evidence" value="ECO:0007669"/>
    <property type="project" value="TreeGrafter"/>
</dbReference>
<dbReference type="RefSeq" id="XP_014148988.1">
    <property type="nucleotide sequence ID" value="XM_014293513.1"/>
</dbReference>
<dbReference type="InterPro" id="IPR001245">
    <property type="entry name" value="Ser-Thr/Tyr_kinase_cat_dom"/>
</dbReference>
<dbReference type="AlphaFoldDB" id="A0A0L0FF64"/>
<gene>
    <name evidence="3" type="ORF">SARC_12380</name>
</gene>
<dbReference type="SMART" id="SM00219">
    <property type="entry name" value="TyrKc"/>
    <property type="match status" value="1"/>
</dbReference>
<dbReference type="GeneID" id="25912884"/>
<protein>
    <recommendedName>
        <fullName evidence="2">Protein kinase domain-containing protein</fullName>
    </recommendedName>
</protein>
<dbReference type="Gene3D" id="1.10.510.10">
    <property type="entry name" value="Transferase(Phosphotransferase) domain 1"/>
    <property type="match status" value="1"/>
</dbReference>
<dbReference type="GO" id="GO:0004714">
    <property type="term" value="F:transmembrane receptor protein tyrosine kinase activity"/>
    <property type="evidence" value="ECO:0007669"/>
    <property type="project" value="TreeGrafter"/>
</dbReference>
<accession>A0A0L0FF64</accession>
<feature type="region of interest" description="Disordered" evidence="1">
    <location>
        <begin position="201"/>
        <end position="220"/>
    </location>
</feature>
<dbReference type="Proteomes" id="UP000054560">
    <property type="component" value="Unassembled WGS sequence"/>
</dbReference>
<dbReference type="InterPro" id="IPR000719">
    <property type="entry name" value="Prot_kinase_dom"/>
</dbReference>
<dbReference type="InterPro" id="IPR050122">
    <property type="entry name" value="RTK"/>
</dbReference>
<dbReference type="InterPro" id="IPR020635">
    <property type="entry name" value="Tyr_kinase_cat_dom"/>
</dbReference>
<evidence type="ECO:0000259" key="2">
    <source>
        <dbReference type="PROSITE" id="PS50011"/>
    </source>
</evidence>
<dbReference type="PANTHER" id="PTHR24416">
    <property type="entry name" value="TYROSINE-PROTEIN KINASE RECEPTOR"/>
    <property type="match status" value="1"/>
</dbReference>
<name>A0A0L0FF64_9EUKA</name>
<dbReference type="GO" id="GO:0005524">
    <property type="term" value="F:ATP binding"/>
    <property type="evidence" value="ECO:0007669"/>
    <property type="project" value="InterPro"/>
</dbReference>
<dbReference type="EMBL" id="KQ243858">
    <property type="protein sequence ID" value="KNC75086.1"/>
    <property type="molecule type" value="Genomic_DNA"/>
</dbReference>
<reference evidence="3 4" key="1">
    <citation type="submission" date="2011-02" db="EMBL/GenBank/DDBJ databases">
        <title>The Genome Sequence of Sphaeroforma arctica JP610.</title>
        <authorList>
            <consortium name="The Broad Institute Genome Sequencing Platform"/>
            <person name="Russ C."/>
            <person name="Cuomo C."/>
            <person name="Young S.K."/>
            <person name="Zeng Q."/>
            <person name="Gargeya S."/>
            <person name="Alvarado L."/>
            <person name="Berlin A."/>
            <person name="Chapman S.B."/>
            <person name="Chen Z."/>
            <person name="Freedman E."/>
            <person name="Gellesch M."/>
            <person name="Goldberg J."/>
            <person name="Griggs A."/>
            <person name="Gujja S."/>
            <person name="Heilman E."/>
            <person name="Heiman D."/>
            <person name="Howarth C."/>
            <person name="Mehta T."/>
            <person name="Neiman D."/>
            <person name="Pearson M."/>
            <person name="Roberts A."/>
            <person name="Saif S."/>
            <person name="Shea T."/>
            <person name="Shenoy N."/>
            <person name="Sisk P."/>
            <person name="Stolte C."/>
            <person name="Sykes S."/>
            <person name="White J."/>
            <person name="Yandava C."/>
            <person name="Burger G."/>
            <person name="Gray M.W."/>
            <person name="Holland P.W.H."/>
            <person name="King N."/>
            <person name="Lang F.B.F."/>
            <person name="Roger A.J."/>
            <person name="Ruiz-Trillo I."/>
            <person name="Haas B."/>
            <person name="Nusbaum C."/>
            <person name="Birren B."/>
        </authorList>
    </citation>
    <scope>NUCLEOTIDE SEQUENCE [LARGE SCALE GENOMIC DNA]</scope>
    <source>
        <strain evidence="3 4">JP610</strain>
    </source>
</reference>
<evidence type="ECO:0000256" key="1">
    <source>
        <dbReference type="SAM" id="MobiDB-lite"/>
    </source>
</evidence>
<dbReference type="InterPro" id="IPR011009">
    <property type="entry name" value="Kinase-like_dom_sf"/>
</dbReference>
<dbReference type="GO" id="GO:0005886">
    <property type="term" value="C:plasma membrane"/>
    <property type="evidence" value="ECO:0007669"/>
    <property type="project" value="TreeGrafter"/>
</dbReference>
<dbReference type="OrthoDB" id="3256376at2759"/>
<dbReference type="eggNOG" id="KOG0200">
    <property type="taxonomic scope" value="Eukaryota"/>
</dbReference>
<evidence type="ECO:0000313" key="4">
    <source>
        <dbReference type="Proteomes" id="UP000054560"/>
    </source>
</evidence>
<feature type="domain" description="Protein kinase" evidence="2">
    <location>
        <begin position="1"/>
        <end position="133"/>
    </location>
</feature>
<dbReference type="STRING" id="667725.A0A0L0FF64"/>
<dbReference type="PROSITE" id="PS50011">
    <property type="entry name" value="PROTEIN_KINASE_DOM"/>
    <property type="match status" value="1"/>
</dbReference>
<sequence>MLLYRPPRAKVSDLGLAREVDEHSQYTKTSQNVQLPVRWMAPENIMEFKANQATDVWAFGITTWEIISNGMMPFHTLTNKEVIVLLTNPNTIISTYLIKQDHWTDEIYKTVLDCTAFEPDDRPSFDMLRNDFMRMVNNLGPLTVDEKNHLMTYNGNIKCKFTWMMNDDDVNALVRANTKKITGQSPDSHRVYTELQKPMSGVSQNLDSSTNLFDSGTSRDTVSCRGCLDEVVPSGGPLDSYMDRILKSKTKK</sequence>
<organism evidence="3 4">
    <name type="scientific">Sphaeroforma arctica JP610</name>
    <dbReference type="NCBI Taxonomy" id="667725"/>
    <lineage>
        <taxon>Eukaryota</taxon>
        <taxon>Ichthyosporea</taxon>
        <taxon>Ichthyophonida</taxon>
        <taxon>Sphaeroforma</taxon>
    </lineage>
</organism>
<dbReference type="Pfam" id="PF07714">
    <property type="entry name" value="PK_Tyr_Ser-Thr"/>
    <property type="match status" value="1"/>
</dbReference>